<feature type="transmembrane region" description="Helical" evidence="1">
    <location>
        <begin position="142"/>
        <end position="159"/>
    </location>
</feature>
<dbReference type="Pfam" id="PF04471">
    <property type="entry name" value="Mrr_cat"/>
    <property type="match status" value="1"/>
</dbReference>
<accession>A0A101HU21</accession>
<name>A0A101HU21_9FIRM</name>
<evidence type="ECO:0000259" key="2">
    <source>
        <dbReference type="Pfam" id="PF04471"/>
    </source>
</evidence>
<keyword evidence="1" id="KW-0812">Transmembrane</keyword>
<dbReference type="EMBL" id="LGGS01000063">
    <property type="protein sequence ID" value="KUK82844.1"/>
    <property type="molecule type" value="Genomic_DNA"/>
</dbReference>
<protein>
    <recommendedName>
        <fullName evidence="2">Restriction endonuclease type IV Mrr domain-containing protein</fullName>
    </recommendedName>
</protein>
<dbReference type="Proteomes" id="UP000054705">
    <property type="component" value="Unassembled WGS sequence"/>
</dbReference>
<sequence>NKSKNKAGEGIEPGINLEGVYKGTLVAVCCKLQEGNQKIGPGDVRAFGGTLHREGYKNGILVTSGDFGAGGLAVVNGFRRRGINVKLVNRYGLMDLARQAGIGAFELDDASPGRDFRAGNEKRARVLATGFRDSAFASRKKAKSYFLYGLLLYGGYMLLKGHYLLGYLYLFFAVLNFFMGVGCLFFGRSLEEADPLEGLAD</sequence>
<dbReference type="GO" id="GO:0003677">
    <property type="term" value="F:DNA binding"/>
    <property type="evidence" value="ECO:0007669"/>
    <property type="project" value="InterPro"/>
</dbReference>
<evidence type="ECO:0000313" key="3">
    <source>
        <dbReference type="EMBL" id="KUK82844.1"/>
    </source>
</evidence>
<dbReference type="InterPro" id="IPR011856">
    <property type="entry name" value="tRNA_endonuc-like_dom_sf"/>
</dbReference>
<dbReference type="GO" id="GO:0004519">
    <property type="term" value="F:endonuclease activity"/>
    <property type="evidence" value="ECO:0007669"/>
    <property type="project" value="InterPro"/>
</dbReference>
<reference evidence="4" key="1">
    <citation type="journal article" date="2015" name="MBio">
        <title>Genome-Resolved Metagenomic Analysis Reveals Roles for Candidate Phyla and Other Microbial Community Members in Biogeochemical Transformations in Oil Reservoirs.</title>
        <authorList>
            <person name="Hu P."/>
            <person name="Tom L."/>
            <person name="Singh A."/>
            <person name="Thomas B.C."/>
            <person name="Baker B.J."/>
            <person name="Piceno Y.M."/>
            <person name="Andersen G.L."/>
            <person name="Banfield J.F."/>
        </authorList>
    </citation>
    <scope>NUCLEOTIDE SEQUENCE [LARGE SCALE GENOMIC DNA]</scope>
</reference>
<feature type="transmembrane region" description="Helical" evidence="1">
    <location>
        <begin position="165"/>
        <end position="186"/>
    </location>
</feature>
<dbReference type="InterPro" id="IPR007560">
    <property type="entry name" value="Restrct_endonuc_IV_Mrr"/>
</dbReference>
<evidence type="ECO:0000313" key="4">
    <source>
        <dbReference type="Proteomes" id="UP000054705"/>
    </source>
</evidence>
<dbReference type="AlphaFoldDB" id="A0A101HU21"/>
<dbReference type="Gene3D" id="3.40.1350.10">
    <property type="match status" value="1"/>
</dbReference>
<keyword evidence="1" id="KW-1133">Transmembrane helix</keyword>
<feature type="domain" description="Restriction endonuclease type IV Mrr" evidence="2">
    <location>
        <begin position="24"/>
        <end position="96"/>
    </location>
</feature>
<evidence type="ECO:0000256" key="1">
    <source>
        <dbReference type="SAM" id="Phobius"/>
    </source>
</evidence>
<proteinExistence type="predicted"/>
<dbReference type="GO" id="GO:0009307">
    <property type="term" value="P:DNA restriction-modification system"/>
    <property type="evidence" value="ECO:0007669"/>
    <property type="project" value="InterPro"/>
</dbReference>
<gene>
    <name evidence="3" type="ORF">XD97_0333</name>
</gene>
<keyword evidence="1" id="KW-0472">Membrane</keyword>
<organism evidence="3 4">
    <name type="scientific">Pelotomaculum thermopropionicum</name>
    <dbReference type="NCBI Taxonomy" id="110500"/>
    <lineage>
        <taxon>Bacteria</taxon>
        <taxon>Bacillati</taxon>
        <taxon>Bacillota</taxon>
        <taxon>Clostridia</taxon>
        <taxon>Eubacteriales</taxon>
        <taxon>Desulfotomaculaceae</taxon>
        <taxon>Pelotomaculum</taxon>
    </lineage>
</organism>
<dbReference type="SUPFAM" id="SSF52980">
    <property type="entry name" value="Restriction endonuclease-like"/>
    <property type="match status" value="1"/>
</dbReference>
<dbReference type="InterPro" id="IPR011335">
    <property type="entry name" value="Restrct_endonuc-II-like"/>
</dbReference>
<comment type="caution">
    <text evidence="3">The sequence shown here is derived from an EMBL/GenBank/DDBJ whole genome shotgun (WGS) entry which is preliminary data.</text>
</comment>
<feature type="non-terminal residue" evidence="3">
    <location>
        <position position="1"/>
    </location>
</feature>